<dbReference type="InterPro" id="IPR052176">
    <property type="entry name" value="Glycosyl_Hydrlase_43_Enz"/>
</dbReference>
<evidence type="ECO:0000256" key="2">
    <source>
        <dbReference type="ARBA" id="ARBA00022651"/>
    </source>
</evidence>
<dbReference type="Proteomes" id="UP000308713">
    <property type="component" value="Unassembled WGS sequence"/>
</dbReference>
<evidence type="ECO:0000256" key="4">
    <source>
        <dbReference type="ARBA" id="ARBA00023277"/>
    </source>
</evidence>
<dbReference type="PANTHER" id="PTHR43772">
    <property type="entry name" value="ENDO-1,4-BETA-XYLANASE"/>
    <property type="match status" value="1"/>
</dbReference>
<protein>
    <recommendedName>
        <fullName evidence="8">Cellulose-binding Sde182 nucleoside hydrolase-like domain-containing protein</fullName>
    </recommendedName>
</protein>
<keyword evidence="4" id="KW-0119">Carbohydrate metabolism</keyword>
<evidence type="ECO:0000256" key="7">
    <source>
        <dbReference type="SAM" id="SignalP"/>
    </source>
</evidence>
<evidence type="ECO:0000313" key="10">
    <source>
        <dbReference type="Proteomes" id="UP000308713"/>
    </source>
</evidence>
<evidence type="ECO:0000256" key="1">
    <source>
        <dbReference type="ARBA" id="ARBA00009865"/>
    </source>
</evidence>
<accession>A0A5C4SNJ0</accession>
<proteinExistence type="inferred from homology"/>
<dbReference type="EMBL" id="VDCS01000004">
    <property type="protein sequence ID" value="TNJ45678.1"/>
    <property type="molecule type" value="Genomic_DNA"/>
</dbReference>
<comment type="caution">
    <text evidence="9">The sequence shown here is derived from an EMBL/GenBank/DDBJ whole genome shotgun (WGS) entry which is preliminary data.</text>
</comment>
<reference evidence="9 10" key="1">
    <citation type="submission" date="2019-05" db="EMBL/GenBank/DDBJ databases">
        <title>Tamlana fucoidanivorans sp. nov., isolated from the surface of algae collected from Fujian province in China.</title>
        <authorList>
            <person name="Li J."/>
        </authorList>
    </citation>
    <scope>NUCLEOTIDE SEQUENCE [LARGE SCALE GENOMIC DNA]</scope>
    <source>
        <strain evidence="9 10">CW2-9</strain>
    </source>
</reference>
<keyword evidence="2" id="KW-0858">Xylan degradation</keyword>
<feature type="domain" description="Cellulose-binding Sde182 nucleoside hydrolase-like" evidence="8">
    <location>
        <begin position="33"/>
        <end position="152"/>
    </location>
</feature>
<dbReference type="GO" id="GO:0016799">
    <property type="term" value="F:hydrolase activity, hydrolyzing N-glycosyl compounds"/>
    <property type="evidence" value="ECO:0007669"/>
    <property type="project" value="InterPro"/>
</dbReference>
<gene>
    <name evidence="9" type="ORF">FGF67_04670</name>
</gene>
<keyword evidence="2" id="KW-0624">Polysaccharide degradation</keyword>
<dbReference type="GO" id="GO:0045493">
    <property type="term" value="P:xylan catabolic process"/>
    <property type="evidence" value="ECO:0007669"/>
    <property type="project" value="UniProtKB-KW"/>
</dbReference>
<organism evidence="9 10">
    <name type="scientific">Allotamlana fucoidanivorans</name>
    <dbReference type="NCBI Taxonomy" id="2583814"/>
    <lineage>
        <taxon>Bacteria</taxon>
        <taxon>Pseudomonadati</taxon>
        <taxon>Bacteroidota</taxon>
        <taxon>Flavobacteriia</taxon>
        <taxon>Flavobacteriales</taxon>
        <taxon>Flavobacteriaceae</taxon>
        <taxon>Allotamlana</taxon>
    </lineage>
</organism>
<evidence type="ECO:0000256" key="5">
    <source>
        <dbReference type="ARBA" id="ARBA00023295"/>
    </source>
</evidence>
<comment type="similarity">
    <text evidence="1 6">Belongs to the glycosyl hydrolase 43 family.</text>
</comment>
<dbReference type="Gene3D" id="3.90.245.10">
    <property type="entry name" value="Ribonucleoside hydrolase-like"/>
    <property type="match status" value="1"/>
</dbReference>
<dbReference type="Pfam" id="PF07632">
    <property type="entry name" value="Sde182_NH-like"/>
    <property type="match status" value="1"/>
</dbReference>
<dbReference type="AlphaFoldDB" id="A0A5C4SNJ0"/>
<dbReference type="InterPro" id="IPR023296">
    <property type="entry name" value="Glyco_hydro_beta-prop_sf"/>
</dbReference>
<keyword evidence="5 6" id="KW-0326">Glycosidase</keyword>
<keyword evidence="7" id="KW-0732">Signal</keyword>
<sequence length="570" mass="64549">MTKKLCLFMLLVATAMFSQKPKVWLISDGGYQINDPDDISAVASYLLMSNMFNTRGVVIGSTTHPWNKNTIDQKKWAEETYASAYSKDLKNLNKYIGGYQTTIRFLESSIKGMGVSFSPTKNYILKNYPSILSLFKEVDQSKETINVLCYGPLTEQAIFVSYCLNNNRFDILKKTRFISHWTSSNFHVGSIKNPEHTHNCFADPIACEYMKNKAKNGNIEFYECGGIGQYGLVEGGPKGKEYYSLFKDSNLGKIFAEGKFTKNRVDDSDAATYWALLGNYGVSLKDIASNGVNFPEVEERNEKAFALHAKQMRDELLRRSNAAAGRNPDAIKIDIIVPEHGMADPHAWVQNDTLFFIAGHDESWEGKGSFRMDKWEVWSSVDLKTYTHHRDILPKQTYIGDLPNCWAGDICERNGKYYWFFSNRNINTGVMVANKITGPYTDLLGKPLLKEGIVPVHPYDPEIFIEDDVYTICFGSGTYYMATLAEDMKSLTTTPKPIIVQNENGEILKTDDKSTLFKRNDWYYLVYGSNYAMSKNLYGPYTYKGPFLKGGHTSFLSGTVSGMCYKKITT</sequence>
<dbReference type="GO" id="GO:0004553">
    <property type="term" value="F:hydrolase activity, hydrolyzing O-glycosyl compounds"/>
    <property type="evidence" value="ECO:0007669"/>
    <property type="project" value="InterPro"/>
</dbReference>
<dbReference type="Gene3D" id="2.115.10.20">
    <property type="entry name" value="Glycosyl hydrolase domain, family 43"/>
    <property type="match status" value="1"/>
</dbReference>
<name>A0A5C4SNJ0_9FLAO</name>
<dbReference type="Pfam" id="PF04616">
    <property type="entry name" value="Glyco_hydro_43"/>
    <property type="match status" value="1"/>
</dbReference>
<keyword evidence="10" id="KW-1185">Reference proteome</keyword>
<feature type="signal peptide" evidence="7">
    <location>
        <begin position="1"/>
        <end position="18"/>
    </location>
</feature>
<dbReference type="CDD" id="cd08990">
    <property type="entry name" value="GH43_AXH_like"/>
    <property type="match status" value="1"/>
</dbReference>
<evidence type="ECO:0000259" key="8">
    <source>
        <dbReference type="Pfam" id="PF07632"/>
    </source>
</evidence>
<dbReference type="PANTHER" id="PTHR43772:SF2">
    <property type="entry name" value="PUTATIVE (AFU_ORTHOLOGUE AFUA_2G04480)-RELATED"/>
    <property type="match status" value="1"/>
</dbReference>
<dbReference type="InterPro" id="IPR011483">
    <property type="entry name" value="Sde182_NH-like"/>
</dbReference>
<keyword evidence="3 6" id="KW-0378">Hydrolase</keyword>
<dbReference type="InterPro" id="IPR006710">
    <property type="entry name" value="Glyco_hydro_43"/>
</dbReference>
<evidence type="ECO:0000256" key="3">
    <source>
        <dbReference type="ARBA" id="ARBA00022801"/>
    </source>
</evidence>
<dbReference type="SUPFAM" id="SSF75005">
    <property type="entry name" value="Arabinanase/levansucrase/invertase"/>
    <property type="match status" value="1"/>
</dbReference>
<evidence type="ECO:0000256" key="6">
    <source>
        <dbReference type="RuleBase" id="RU361187"/>
    </source>
</evidence>
<evidence type="ECO:0000313" key="9">
    <source>
        <dbReference type="EMBL" id="TNJ45678.1"/>
    </source>
</evidence>
<feature type="chain" id="PRO_5022881589" description="Cellulose-binding Sde182 nucleoside hydrolase-like domain-containing protein" evidence="7">
    <location>
        <begin position="19"/>
        <end position="570"/>
    </location>
</feature>
<dbReference type="InterPro" id="IPR036452">
    <property type="entry name" value="Ribo_hydro-like"/>
</dbReference>